<evidence type="ECO:0000313" key="2">
    <source>
        <dbReference type="Proteomes" id="UP000593892"/>
    </source>
</evidence>
<reference evidence="1 2" key="1">
    <citation type="submission" date="2020-10" db="EMBL/GenBank/DDBJ databases">
        <title>Complete genome sequence of Paludibaculum fermentans P105T, a facultatively anaerobic acidobacterium capable of dissimilatory Fe(III) reduction.</title>
        <authorList>
            <person name="Dedysh S.N."/>
            <person name="Beletsky A.V."/>
            <person name="Kulichevskaya I.S."/>
            <person name="Mardanov A.V."/>
            <person name="Ravin N.V."/>
        </authorList>
    </citation>
    <scope>NUCLEOTIDE SEQUENCE [LARGE SCALE GENOMIC DNA]</scope>
    <source>
        <strain evidence="1 2">P105</strain>
    </source>
</reference>
<name>A0A7S7NSX0_PALFE</name>
<dbReference type="AlphaFoldDB" id="A0A7S7NSX0"/>
<dbReference type="EMBL" id="CP063849">
    <property type="protein sequence ID" value="QOY89187.1"/>
    <property type="molecule type" value="Genomic_DNA"/>
</dbReference>
<gene>
    <name evidence="1" type="ORF">IRI77_04295</name>
</gene>
<keyword evidence="2" id="KW-1185">Reference proteome</keyword>
<organism evidence="1 2">
    <name type="scientific">Paludibaculum fermentans</name>
    <dbReference type="NCBI Taxonomy" id="1473598"/>
    <lineage>
        <taxon>Bacteria</taxon>
        <taxon>Pseudomonadati</taxon>
        <taxon>Acidobacteriota</taxon>
        <taxon>Terriglobia</taxon>
        <taxon>Bryobacterales</taxon>
        <taxon>Bryobacteraceae</taxon>
        <taxon>Paludibaculum</taxon>
    </lineage>
</organism>
<sequence length="135" mass="14632">MAILVSDGSPAKAISDILPGGSDSEYRWTNQKPRVQCWLEDDGPWMLAVQVLAVGEVMKKTGPQTLTFQVNGVTVGSKLLDEPKIYTLEFPVPRTALVSRQPAKAGFDVDKVLVSTDGMKLGVLAKSVGFRRASR</sequence>
<evidence type="ECO:0000313" key="1">
    <source>
        <dbReference type="EMBL" id="QOY89187.1"/>
    </source>
</evidence>
<proteinExistence type="predicted"/>
<dbReference type="RefSeq" id="WP_194450849.1">
    <property type="nucleotide sequence ID" value="NZ_CP063849.1"/>
</dbReference>
<dbReference type="KEGG" id="pfer:IRI77_04295"/>
<protein>
    <submittedName>
        <fullName evidence="1">Uncharacterized protein</fullName>
    </submittedName>
</protein>
<dbReference type="Proteomes" id="UP000593892">
    <property type="component" value="Chromosome"/>
</dbReference>
<accession>A0A7S7NSX0</accession>